<organism evidence="1 2">
    <name type="scientific">Lujinxingia litoralis</name>
    <dbReference type="NCBI Taxonomy" id="2211119"/>
    <lineage>
        <taxon>Bacteria</taxon>
        <taxon>Deltaproteobacteria</taxon>
        <taxon>Bradymonadales</taxon>
        <taxon>Lujinxingiaceae</taxon>
        <taxon>Lujinxingia</taxon>
    </lineage>
</organism>
<sequence length="98" mass="10614">MSERFEDVLFEGEDLRITLVVEEGAEVRVLLESQAGGPDLSVADEVIVVANGEGAAVQAESPRRAEALLGSEETLSAGAFSLMVRVHEFFEGWEFGEE</sequence>
<reference evidence="1 2" key="1">
    <citation type="submission" date="2018-05" db="EMBL/GenBank/DDBJ databases">
        <title>Lujinxingia marina gen. nov. sp. nov., a new facultative anaerobic member of the class Deltaproteobacteria, and proposal of Lujinxingaceae fam. nov.</title>
        <authorList>
            <person name="Li C.-M."/>
        </authorList>
    </citation>
    <scope>NUCLEOTIDE SEQUENCE [LARGE SCALE GENOMIC DNA]</scope>
    <source>
        <strain evidence="1 2">B210</strain>
    </source>
</reference>
<dbReference type="EMBL" id="QHKO01000004">
    <property type="protein sequence ID" value="RAL22296.1"/>
    <property type="molecule type" value="Genomic_DNA"/>
</dbReference>
<gene>
    <name evidence="1" type="ORF">DL240_10615</name>
</gene>
<accession>A0A328C5K6</accession>
<comment type="caution">
    <text evidence="1">The sequence shown here is derived from an EMBL/GenBank/DDBJ whole genome shotgun (WGS) entry which is preliminary data.</text>
</comment>
<dbReference type="OrthoDB" id="5518215at2"/>
<keyword evidence="2" id="KW-1185">Reference proteome</keyword>
<dbReference type="RefSeq" id="WP_111729867.1">
    <property type="nucleotide sequence ID" value="NZ_QHKO01000004.1"/>
</dbReference>
<name>A0A328C5K6_9DELT</name>
<evidence type="ECO:0000313" key="2">
    <source>
        <dbReference type="Proteomes" id="UP000249169"/>
    </source>
</evidence>
<protein>
    <submittedName>
        <fullName evidence="1">Uncharacterized protein</fullName>
    </submittedName>
</protein>
<proteinExistence type="predicted"/>
<evidence type="ECO:0000313" key="1">
    <source>
        <dbReference type="EMBL" id="RAL22296.1"/>
    </source>
</evidence>
<dbReference type="AlphaFoldDB" id="A0A328C5K6"/>
<dbReference type="Proteomes" id="UP000249169">
    <property type="component" value="Unassembled WGS sequence"/>
</dbReference>